<evidence type="ECO:0000256" key="10">
    <source>
        <dbReference type="ARBA" id="ARBA00023126"/>
    </source>
</evidence>
<evidence type="ECO:0000256" key="13">
    <source>
        <dbReference type="PIRSR" id="PIRSR000109-1"/>
    </source>
</evidence>
<dbReference type="InterPro" id="IPR006114">
    <property type="entry name" value="6PGDH_C"/>
</dbReference>
<dbReference type="Gene3D" id="1.20.5.320">
    <property type="entry name" value="6-Phosphogluconate Dehydrogenase, domain 3"/>
    <property type="match status" value="1"/>
</dbReference>
<evidence type="ECO:0000256" key="6">
    <source>
        <dbReference type="ARBA" id="ARBA00018193"/>
    </source>
</evidence>
<dbReference type="UniPathway" id="UPA00115">
    <property type="reaction ID" value="UER00410"/>
</dbReference>
<dbReference type="NCBIfam" id="TIGR00873">
    <property type="entry name" value="gnd"/>
    <property type="match status" value="1"/>
</dbReference>
<evidence type="ECO:0000256" key="7">
    <source>
        <dbReference type="ARBA" id="ARBA00022857"/>
    </source>
</evidence>
<feature type="binding site" evidence="14">
    <location>
        <position position="446"/>
    </location>
    <ligand>
        <name>substrate</name>
        <note>ligand shared between dimeric partners</note>
    </ligand>
</feature>
<dbReference type="Gene3D" id="1.10.1040.10">
    <property type="entry name" value="N-(1-d-carboxylethyl)-l-norvaline Dehydrogenase, domain 2"/>
    <property type="match status" value="1"/>
</dbReference>
<evidence type="ECO:0000256" key="8">
    <source>
        <dbReference type="ARBA" id="ARBA00023002"/>
    </source>
</evidence>
<dbReference type="OrthoDB" id="9804542at2"/>
<feature type="binding site" description="in other chain" evidence="14">
    <location>
        <begin position="191"/>
        <end position="192"/>
    </location>
    <ligand>
        <name>substrate</name>
        <note>ligand shared between dimeric partners</note>
    </ligand>
</feature>
<keyword evidence="18" id="KW-1185">Reference proteome</keyword>
<evidence type="ECO:0000313" key="17">
    <source>
        <dbReference type="EMBL" id="TYA74387.1"/>
    </source>
</evidence>
<dbReference type="PANTHER" id="PTHR11811">
    <property type="entry name" value="6-PHOSPHOGLUCONATE DEHYDROGENASE"/>
    <property type="match status" value="1"/>
</dbReference>
<dbReference type="Pfam" id="PF03446">
    <property type="entry name" value="NAD_binding_2"/>
    <property type="match status" value="1"/>
</dbReference>
<dbReference type="GO" id="GO:0006098">
    <property type="term" value="P:pentose-phosphate shunt"/>
    <property type="evidence" value="ECO:0007669"/>
    <property type="project" value="UniProtKB-UniPathway"/>
</dbReference>
<comment type="caution">
    <text evidence="17">The sequence shown here is derived from an EMBL/GenBank/DDBJ whole genome shotgun (WGS) entry which is preliminary data.</text>
</comment>
<dbReference type="PROSITE" id="PS00461">
    <property type="entry name" value="6PGD"/>
    <property type="match status" value="1"/>
</dbReference>
<keyword evidence="8 12" id="KW-0560">Oxidoreductase</keyword>
<evidence type="ECO:0000256" key="15">
    <source>
        <dbReference type="RuleBase" id="RU000485"/>
    </source>
</evidence>
<name>A0A5D0HW88_9FLAO</name>
<organism evidence="17 18">
    <name type="scientific">Seonamhaeicola marinus</name>
    <dbReference type="NCBI Taxonomy" id="1912246"/>
    <lineage>
        <taxon>Bacteria</taxon>
        <taxon>Pseudomonadati</taxon>
        <taxon>Bacteroidota</taxon>
        <taxon>Flavobacteriia</taxon>
        <taxon>Flavobacteriales</taxon>
        <taxon>Flavobacteriaceae</taxon>
    </lineage>
</organism>
<dbReference type="GO" id="GO:0004616">
    <property type="term" value="F:phosphogluconate dehydrogenase (decarboxylating) activity"/>
    <property type="evidence" value="ECO:0007669"/>
    <property type="project" value="UniProtKB-EC"/>
</dbReference>
<dbReference type="FunFam" id="1.10.1040.10:FF:000032">
    <property type="entry name" value="6-phosphogluconate dehydrogenase, decarboxylating"/>
    <property type="match status" value="1"/>
</dbReference>
<feature type="binding site" description="in other chain" evidence="14">
    <location>
        <position position="107"/>
    </location>
    <ligand>
        <name>substrate</name>
        <note>ligand shared between dimeric partners</note>
    </ligand>
</feature>
<evidence type="ECO:0000256" key="3">
    <source>
        <dbReference type="ARBA" id="ARBA00008419"/>
    </source>
</evidence>
<feature type="binding site" description="in other chain" evidence="14">
    <location>
        <position position="196"/>
    </location>
    <ligand>
        <name>substrate</name>
        <note>ligand shared between dimeric partners</note>
    </ligand>
</feature>
<comment type="catalytic activity">
    <reaction evidence="11 12 15">
        <text>6-phospho-D-gluconate + NADP(+) = D-ribulose 5-phosphate + CO2 + NADPH</text>
        <dbReference type="Rhea" id="RHEA:10116"/>
        <dbReference type="ChEBI" id="CHEBI:16526"/>
        <dbReference type="ChEBI" id="CHEBI:57783"/>
        <dbReference type="ChEBI" id="CHEBI:58121"/>
        <dbReference type="ChEBI" id="CHEBI:58349"/>
        <dbReference type="ChEBI" id="CHEBI:58759"/>
        <dbReference type="EC" id="1.1.1.44"/>
    </reaction>
</comment>
<feature type="active site" description="Proton acceptor" evidence="13">
    <location>
        <position position="188"/>
    </location>
</feature>
<dbReference type="PIRSF" id="PIRSF000109">
    <property type="entry name" value="6PGD"/>
    <property type="match status" value="1"/>
</dbReference>
<evidence type="ECO:0000256" key="11">
    <source>
        <dbReference type="ARBA" id="ARBA00048640"/>
    </source>
</evidence>
<protein>
    <recommendedName>
        <fullName evidence="6 12">6-phosphogluconate dehydrogenase, decarboxylating</fullName>
        <ecNumber evidence="5 12">1.1.1.44</ecNumber>
    </recommendedName>
</protein>
<feature type="binding site" evidence="14">
    <location>
        <position position="440"/>
    </location>
    <ligand>
        <name>substrate</name>
        <note>ligand shared between dimeric partners</note>
    </ligand>
</feature>
<keyword evidence="9 15" id="KW-0311">Gluconate utilization</keyword>
<evidence type="ECO:0000256" key="5">
    <source>
        <dbReference type="ARBA" id="ARBA00013011"/>
    </source>
</evidence>
<dbReference type="GO" id="GO:0050661">
    <property type="term" value="F:NADP binding"/>
    <property type="evidence" value="ECO:0007669"/>
    <property type="project" value="InterPro"/>
</dbReference>
<dbReference type="InterPro" id="IPR006113">
    <property type="entry name" value="6PGDH_Gnd/GntZ"/>
</dbReference>
<evidence type="ECO:0000313" key="18">
    <source>
        <dbReference type="Proteomes" id="UP000323930"/>
    </source>
</evidence>
<dbReference type="GO" id="GO:0019521">
    <property type="term" value="P:D-gluconate metabolic process"/>
    <property type="evidence" value="ECO:0007669"/>
    <property type="project" value="UniProtKB-KW"/>
</dbReference>
<dbReference type="InterPro" id="IPR006184">
    <property type="entry name" value="6PGdom_BS"/>
</dbReference>
<dbReference type="InterPro" id="IPR006183">
    <property type="entry name" value="Pgluconate_DH"/>
</dbReference>
<feature type="domain" description="6-phosphogluconate dehydrogenase C-terminal" evidence="16">
    <location>
        <begin position="184"/>
        <end position="464"/>
    </location>
</feature>
<evidence type="ECO:0000256" key="4">
    <source>
        <dbReference type="ARBA" id="ARBA00011738"/>
    </source>
</evidence>
<dbReference type="FunFam" id="3.40.50.720:FF:000007">
    <property type="entry name" value="6-phosphogluconate dehydrogenase, decarboxylating"/>
    <property type="match status" value="1"/>
</dbReference>
<dbReference type="AlphaFoldDB" id="A0A5D0HW88"/>
<dbReference type="SMART" id="SM01350">
    <property type="entry name" value="6PGD"/>
    <property type="match status" value="1"/>
</dbReference>
<dbReference type="InterPro" id="IPR013328">
    <property type="entry name" value="6PGD_dom2"/>
</dbReference>
<reference evidence="17 18" key="1">
    <citation type="submission" date="2019-08" db="EMBL/GenBank/DDBJ databases">
        <title>Seonamhaeicola sediminis sp. nov., isolated from marine sediment.</title>
        <authorList>
            <person name="Cao W.R."/>
        </authorList>
    </citation>
    <scope>NUCLEOTIDE SEQUENCE [LARGE SCALE GENOMIC DNA]</scope>
    <source>
        <strain evidence="17 18">B011</strain>
    </source>
</reference>
<evidence type="ECO:0000256" key="14">
    <source>
        <dbReference type="PIRSR" id="PIRSR000109-2"/>
    </source>
</evidence>
<keyword evidence="7 12" id="KW-0521">NADP</keyword>
<evidence type="ECO:0000256" key="12">
    <source>
        <dbReference type="PIRNR" id="PIRNR000109"/>
    </source>
</evidence>
<proteinExistence type="inferred from homology"/>
<comment type="function">
    <text evidence="1 12">Catalyzes the oxidative decarboxylation of 6-phosphogluconate to ribulose 5-phosphate and CO(2), with concomitant reduction of NADP to NADPH.</text>
</comment>
<dbReference type="SUPFAM" id="SSF48179">
    <property type="entry name" value="6-phosphogluconate dehydrogenase C-terminal domain-like"/>
    <property type="match status" value="1"/>
</dbReference>
<dbReference type="InterPro" id="IPR036291">
    <property type="entry name" value="NAD(P)-bd_dom_sf"/>
</dbReference>
<evidence type="ECO:0000256" key="9">
    <source>
        <dbReference type="ARBA" id="ARBA00023064"/>
    </source>
</evidence>
<evidence type="ECO:0000256" key="2">
    <source>
        <dbReference type="ARBA" id="ARBA00004874"/>
    </source>
</evidence>
<dbReference type="Gene3D" id="3.40.50.720">
    <property type="entry name" value="NAD(P)-binding Rossmann-like Domain"/>
    <property type="match status" value="1"/>
</dbReference>
<dbReference type="Pfam" id="PF00393">
    <property type="entry name" value="6PGD"/>
    <property type="match status" value="1"/>
</dbReference>
<dbReference type="SUPFAM" id="SSF51735">
    <property type="entry name" value="NAD(P)-binding Rossmann-fold domains"/>
    <property type="match status" value="1"/>
</dbReference>
<comment type="pathway">
    <text evidence="2 12 15">Carbohydrate degradation; pentose phosphate pathway; D-ribulose 5-phosphate from D-glucose 6-phosphate (oxidative stage): step 3/3.</text>
</comment>
<feature type="binding site" description="in other chain" evidence="14">
    <location>
        <position position="289"/>
    </location>
    <ligand>
        <name>substrate</name>
        <note>ligand shared between dimeric partners</note>
    </ligand>
</feature>
<comment type="subunit">
    <text evidence="4 12">Homodimer.</text>
</comment>
<evidence type="ECO:0000259" key="16">
    <source>
        <dbReference type="SMART" id="SM01350"/>
    </source>
</evidence>
<keyword evidence="10 12" id="KW-0570">Pentose shunt</keyword>
<dbReference type="RefSeq" id="WP_148543271.1">
    <property type="nucleotide sequence ID" value="NZ_VSDQ01000679.1"/>
</dbReference>
<accession>A0A5D0HW88</accession>
<feature type="binding site" description="in other chain" evidence="14">
    <location>
        <position position="262"/>
    </location>
    <ligand>
        <name>substrate</name>
        <note>ligand shared between dimeric partners</note>
    </ligand>
</feature>
<dbReference type="Proteomes" id="UP000323930">
    <property type="component" value="Unassembled WGS sequence"/>
</dbReference>
<feature type="binding site" description="in other chain" evidence="14">
    <location>
        <begin position="133"/>
        <end position="135"/>
    </location>
    <ligand>
        <name>substrate</name>
        <note>ligand shared between dimeric partners</note>
    </ligand>
</feature>
<dbReference type="EC" id="1.1.1.44" evidence="5 12"/>
<evidence type="ECO:0000256" key="1">
    <source>
        <dbReference type="ARBA" id="ARBA00002526"/>
    </source>
</evidence>
<gene>
    <name evidence="17" type="primary">gndA</name>
    <name evidence="17" type="ORF">FUA24_13765</name>
</gene>
<dbReference type="PRINTS" id="PR00076">
    <property type="entry name" value="6PGDHDRGNASE"/>
</dbReference>
<sequence>MSKSEFGVIGLGVMGSSISLNIADKGFMLSVFNRNTEGEEDIVSNFLAKNSDYNNIQGFTDLELFIESLERPRKLLIMIKSGAAVDIVIQKLIPLLDEEDIIIDGGNSHYMNTQKRAGYLATKGIQFVGCGISGGEEGARKGPSIMPGGSAASYEKIAPILEKIAAKDKQGGACCTFIGNDAAGHFIKMVHNGIEYVEMQLLAEIYALLAIRYSNEEISNLFYEWNSGAEASYLLEITAKILSVKEDNGFLIDRILDKAGNKGTGSWSTIAALELGLPNTMMAASVFDRYVSSFKEKREALSKKVEASKVEFNLNIEQLKTAYQFARIVNHHQGFSLMQEASDKYDWNLNFSEIARIWTNGCIIRSRLMEDSIALFKNYKDYLDDASTFYVLKTSETALVEVLQSGLSMRVVLNTFTSAYGYWVSITTKKLPANIIQAQRDFFGAHTYQRVDADTSEFFHTNWQKL</sequence>
<feature type="active site" description="Proton donor" evidence="13">
    <location>
        <position position="195"/>
    </location>
</feature>
<dbReference type="NCBIfam" id="NF006765">
    <property type="entry name" value="PRK09287.1"/>
    <property type="match status" value="1"/>
</dbReference>
<dbReference type="InterPro" id="IPR006115">
    <property type="entry name" value="6PGDH_NADP-bd"/>
</dbReference>
<dbReference type="EMBL" id="VSDQ01000679">
    <property type="protein sequence ID" value="TYA74387.1"/>
    <property type="molecule type" value="Genomic_DNA"/>
</dbReference>
<comment type="similarity">
    <text evidence="3 12 15">Belongs to the 6-phosphogluconate dehydrogenase family.</text>
</comment>
<dbReference type="InterPro" id="IPR008927">
    <property type="entry name" value="6-PGluconate_DH-like_C_sf"/>
</dbReference>